<comment type="subcellular location">
    <subcellularLocation>
        <location evidence="7">Cytoplasm</location>
    </subcellularLocation>
</comment>
<keyword evidence="4 7" id="KW-0413">Isomerase</keyword>
<dbReference type="GO" id="GO:0008736">
    <property type="term" value="F:L-fucose isomerase activity"/>
    <property type="evidence" value="ECO:0007669"/>
    <property type="project" value="UniProtKB-UniRule"/>
</dbReference>
<gene>
    <name evidence="7" type="primary">fucI</name>
    <name evidence="11" type="ORF">ENQ20_07885</name>
</gene>
<dbReference type="InterPro" id="IPR009015">
    <property type="entry name" value="Fucose_isomerase_N/cen_sf"/>
</dbReference>
<protein>
    <recommendedName>
        <fullName evidence="7">L-fucose isomerase</fullName>
        <shortName evidence="7">FucIase</shortName>
        <ecNumber evidence="7">5.3.1.25</ecNumber>
    </recommendedName>
    <alternativeName>
        <fullName evidence="7">6-deoxy-L-galactose isomerase</fullName>
    </alternativeName>
</protein>
<feature type="domain" description="L-fucose isomerase N-terminal-2" evidence="10">
    <location>
        <begin position="184"/>
        <end position="363"/>
    </location>
</feature>
<dbReference type="AlphaFoldDB" id="A0A7C1JHC0"/>
<proteinExistence type="inferred from homology"/>
<evidence type="ECO:0000256" key="3">
    <source>
        <dbReference type="ARBA" id="ARBA00023211"/>
    </source>
</evidence>
<dbReference type="Gene3D" id="3.40.275.10">
    <property type="entry name" value="L-fucose Isomerase, Chain A, domain 2"/>
    <property type="match status" value="1"/>
</dbReference>
<dbReference type="Gene3D" id="3.20.14.10">
    <property type="entry name" value="L-fucose/L-arabinose isomerase, C-terminal"/>
    <property type="match status" value="1"/>
</dbReference>
<dbReference type="EC" id="5.3.1.25" evidence="7"/>
<dbReference type="InterPro" id="IPR015888">
    <property type="entry name" value="Fuc_isomerase_C"/>
</dbReference>
<keyword evidence="6 7" id="KW-0119">Carbohydrate metabolism</keyword>
<feature type="active site" description="Proton acceptor" evidence="7">
    <location>
        <position position="346"/>
    </location>
</feature>
<reference evidence="11" key="1">
    <citation type="journal article" date="2020" name="mSystems">
        <title>Genome- and Community-Level Interaction Insights into Carbon Utilization and Element Cycling Functions of Hydrothermarchaeota in Hydrothermal Sediment.</title>
        <authorList>
            <person name="Zhou Z."/>
            <person name="Liu Y."/>
            <person name="Xu W."/>
            <person name="Pan J."/>
            <person name="Luo Z.H."/>
            <person name="Li M."/>
        </authorList>
    </citation>
    <scope>NUCLEOTIDE SEQUENCE [LARGE SCALE GENOMIC DNA]</scope>
    <source>
        <strain evidence="11">SpSt-289</strain>
    </source>
</reference>
<dbReference type="PANTHER" id="PTHR37840">
    <property type="entry name" value="L-FUCOSE ISOMERASE"/>
    <property type="match status" value="1"/>
</dbReference>
<name>A0A7C1JHC0_9CHLR</name>
<dbReference type="InterPro" id="IPR038392">
    <property type="entry name" value="Fucose_isomerase_dom2_sf"/>
</dbReference>
<evidence type="ECO:0000313" key="11">
    <source>
        <dbReference type="EMBL" id="HDX31401.1"/>
    </source>
</evidence>
<evidence type="ECO:0000259" key="9">
    <source>
        <dbReference type="Pfam" id="PF07881"/>
    </source>
</evidence>
<dbReference type="InterPro" id="IPR004216">
    <property type="entry name" value="Fuc/Ara_isomerase_C"/>
</dbReference>
<dbReference type="Gene3D" id="3.40.50.1070">
    <property type="match status" value="1"/>
</dbReference>
<dbReference type="UniPathway" id="UPA00563">
    <property type="reaction ID" value="UER00624"/>
</dbReference>
<evidence type="ECO:0000259" key="8">
    <source>
        <dbReference type="Pfam" id="PF02952"/>
    </source>
</evidence>
<dbReference type="GO" id="GO:0030145">
    <property type="term" value="F:manganese ion binding"/>
    <property type="evidence" value="ECO:0007669"/>
    <property type="project" value="UniProtKB-UniRule"/>
</dbReference>
<dbReference type="EMBL" id="DSMG01000083">
    <property type="protein sequence ID" value="HDX31401.1"/>
    <property type="molecule type" value="Genomic_DNA"/>
</dbReference>
<dbReference type="FunFam" id="3.40.50.1070:FF:000001">
    <property type="entry name" value="L-fucose isomerase"/>
    <property type="match status" value="1"/>
</dbReference>
<accession>A0A7C1JHC0</accession>
<feature type="binding site" evidence="7">
    <location>
        <position position="346"/>
    </location>
    <ligand>
        <name>Mn(2+)</name>
        <dbReference type="ChEBI" id="CHEBI:29035"/>
    </ligand>
</feature>
<dbReference type="Pfam" id="PF07882">
    <property type="entry name" value="Fucose_iso_N2"/>
    <property type="match status" value="1"/>
</dbReference>
<feature type="domain" description="L-fucose isomerase N-terminal-1" evidence="9">
    <location>
        <begin position="15"/>
        <end position="183"/>
    </location>
</feature>
<dbReference type="NCBIfam" id="NF008220">
    <property type="entry name" value="PRK10991.1"/>
    <property type="match status" value="1"/>
</dbReference>
<feature type="active site" description="Proton acceptor" evidence="7">
    <location>
        <position position="370"/>
    </location>
</feature>
<keyword evidence="1 7" id="KW-0963">Cytoplasm</keyword>
<evidence type="ECO:0000256" key="7">
    <source>
        <dbReference type="HAMAP-Rule" id="MF_01254"/>
    </source>
</evidence>
<comment type="pathway">
    <text evidence="7">Carbohydrate degradation; L-fucose degradation; L-lactaldehyde and glycerone phosphate from L-fucose: step 1/3.</text>
</comment>
<dbReference type="InterPro" id="IPR012889">
    <property type="entry name" value="Fucose_isomerase_N2"/>
</dbReference>
<comment type="function">
    <text evidence="7">Converts the aldose L-fucose into the corresponding ketose L-fuculose.</text>
</comment>
<evidence type="ECO:0000259" key="10">
    <source>
        <dbReference type="Pfam" id="PF07882"/>
    </source>
</evidence>
<keyword evidence="2 7" id="KW-0479">Metal-binding</keyword>
<comment type="cofactor">
    <cofactor evidence="7">
        <name>Mn(2+)</name>
        <dbReference type="ChEBI" id="CHEBI:29035"/>
    </cofactor>
</comment>
<comment type="catalytic activity">
    <reaction evidence="7">
        <text>L-fucose = L-fuculose</text>
        <dbReference type="Rhea" id="RHEA:17233"/>
        <dbReference type="ChEBI" id="CHEBI:2181"/>
        <dbReference type="ChEBI" id="CHEBI:17617"/>
        <dbReference type="EC" id="5.3.1.25"/>
    </reaction>
</comment>
<comment type="similarity">
    <text evidence="7">Belongs to the L-fucose isomerase family.</text>
</comment>
<dbReference type="SUPFAM" id="SSF53743">
    <property type="entry name" value="FucI/AraA N-terminal and middle domains"/>
    <property type="match status" value="1"/>
</dbReference>
<keyword evidence="3 7" id="KW-0464">Manganese</keyword>
<dbReference type="GO" id="GO:0008790">
    <property type="term" value="F:arabinose isomerase activity"/>
    <property type="evidence" value="ECO:0007669"/>
    <property type="project" value="TreeGrafter"/>
</dbReference>
<comment type="caution">
    <text evidence="11">The sequence shown here is derived from an EMBL/GenBank/DDBJ whole genome shotgun (WGS) entry which is preliminary data.</text>
</comment>
<feature type="binding site" evidence="7">
    <location>
        <position position="370"/>
    </location>
    <ligand>
        <name>Mn(2+)</name>
        <dbReference type="ChEBI" id="CHEBI:29035"/>
    </ligand>
</feature>
<dbReference type="SUPFAM" id="SSF50443">
    <property type="entry name" value="FucI/AraA C-terminal domain-like"/>
    <property type="match status" value="1"/>
</dbReference>
<dbReference type="HAMAP" id="MF_01254">
    <property type="entry name" value="Fucose_iso"/>
    <property type="match status" value="1"/>
</dbReference>
<evidence type="ECO:0000256" key="6">
    <source>
        <dbReference type="ARBA" id="ARBA00023277"/>
    </source>
</evidence>
<dbReference type="GO" id="GO:0019571">
    <property type="term" value="P:D-arabinose catabolic process"/>
    <property type="evidence" value="ECO:0007669"/>
    <property type="project" value="TreeGrafter"/>
</dbReference>
<keyword evidence="5 7" id="KW-0294">Fucose metabolism</keyword>
<evidence type="ECO:0000256" key="2">
    <source>
        <dbReference type="ARBA" id="ARBA00022723"/>
    </source>
</evidence>
<dbReference type="InterPro" id="IPR038391">
    <property type="entry name" value="Fucose_iso_dom1_sf"/>
</dbReference>
<organism evidence="11">
    <name type="scientific">Caldilinea aerophila</name>
    <dbReference type="NCBI Taxonomy" id="133453"/>
    <lineage>
        <taxon>Bacteria</taxon>
        <taxon>Bacillati</taxon>
        <taxon>Chloroflexota</taxon>
        <taxon>Caldilineae</taxon>
        <taxon>Caldilineales</taxon>
        <taxon>Caldilineaceae</taxon>
        <taxon>Caldilinea</taxon>
    </lineage>
</organism>
<dbReference type="Pfam" id="PF02952">
    <property type="entry name" value="Fucose_iso_C"/>
    <property type="match status" value="1"/>
</dbReference>
<dbReference type="GO" id="GO:0005737">
    <property type="term" value="C:cytoplasm"/>
    <property type="evidence" value="ECO:0007669"/>
    <property type="project" value="UniProtKB-SubCell"/>
</dbReference>
<dbReference type="InterPro" id="IPR012888">
    <property type="entry name" value="Fucose_iso_N1"/>
</dbReference>
<feature type="domain" description="L-fucose isomerase C-terminal" evidence="8">
    <location>
        <begin position="399"/>
        <end position="562"/>
    </location>
</feature>
<dbReference type="InterPro" id="IPR038393">
    <property type="entry name" value="Fuc_iso_dom3_sf"/>
</dbReference>
<dbReference type="InterPro" id="IPR005763">
    <property type="entry name" value="Fucose_isomerase"/>
</dbReference>
<dbReference type="PANTHER" id="PTHR37840:SF1">
    <property type="entry name" value="L-FUCOSE ISOMERASE"/>
    <property type="match status" value="1"/>
</dbReference>
<evidence type="ECO:0000256" key="1">
    <source>
        <dbReference type="ARBA" id="ARBA00022490"/>
    </source>
</evidence>
<dbReference type="NCBIfam" id="TIGR01089">
    <property type="entry name" value="fucI"/>
    <property type="match status" value="1"/>
</dbReference>
<evidence type="ECO:0000256" key="5">
    <source>
        <dbReference type="ARBA" id="ARBA00023253"/>
    </source>
</evidence>
<sequence>MMKVNPPTNHLIGAMPKIGIRPTIDGRLGGVRESLEEQTMTMARTVARFLSENLRHYNGLPVECVIADTTIGGVAEAAATAEKFRREGVGVSLTVTPCWCYGSETMDMDPHLPKAVWGFNGTERPGAVYLAAVSAAHNQKGLPVFNIYGRDVQDVGDTTIPSDVQEKLLRFARAGLAVANMRGKSYLGMGGVSMGIAGSIVNHDFLERWLGMRVETIDMVEFVRRIQYEIYDKEEFERAYAWVRANCVEGKDYNPPDKQRSRAQKDEDWATSVKMALIARDLMIGNPKLREMGFGEEALGHNAIAAGFQGQRQWTDFLPNGDFMEAILTSSFDWNGIRPPFIVATENDALNGISMLFIHLLTNAAAIFADVRTYWSPEAVKRVTGYELTGRAAGGILHLINSGPAALDGTGQQSRNGEPAMKPFWEITPEEAEACLKATTWHAAMTEYFRGGGWSTRFRTRGGMPVTMIRINLVQGLGPALQIAEGWTVDLPDEVHTILDERTNPTWPTTWFVPRTTGSGPFRDVYTVMNNWGANHGAIGYGHFGADVISLAAMLRIPVYMHNVDETAIFRPSAWTLFGANEPMGADFRACANFGPLYG</sequence>
<dbReference type="Pfam" id="PF07881">
    <property type="entry name" value="Fucose_iso_N1"/>
    <property type="match status" value="1"/>
</dbReference>
<feature type="binding site" evidence="7">
    <location>
        <position position="536"/>
    </location>
    <ligand>
        <name>Mn(2+)</name>
        <dbReference type="ChEBI" id="CHEBI:29035"/>
    </ligand>
</feature>
<evidence type="ECO:0000256" key="4">
    <source>
        <dbReference type="ARBA" id="ARBA00023235"/>
    </source>
</evidence>
<dbReference type="GO" id="GO:0042355">
    <property type="term" value="P:L-fucose catabolic process"/>
    <property type="evidence" value="ECO:0007669"/>
    <property type="project" value="UniProtKB-UniRule"/>
</dbReference>